<evidence type="ECO:0000313" key="3">
    <source>
        <dbReference type="EMBL" id="KAJ5545770.1"/>
    </source>
</evidence>
<keyword evidence="2" id="KW-0732">Signal</keyword>
<dbReference type="EMBL" id="JAQIZZ010000003">
    <property type="protein sequence ID" value="KAJ5545770.1"/>
    <property type="molecule type" value="Genomic_DNA"/>
</dbReference>
<feature type="region of interest" description="Disordered" evidence="1">
    <location>
        <begin position="23"/>
        <end position="42"/>
    </location>
</feature>
<proteinExistence type="predicted"/>
<organism evidence="3 4">
    <name type="scientific">Penicillium frequentans</name>
    <dbReference type="NCBI Taxonomy" id="3151616"/>
    <lineage>
        <taxon>Eukaryota</taxon>
        <taxon>Fungi</taxon>
        <taxon>Dikarya</taxon>
        <taxon>Ascomycota</taxon>
        <taxon>Pezizomycotina</taxon>
        <taxon>Eurotiomycetes</taxon>
        <taxon>Eurotiomycetidae</taxon>
        <taxon>Eurotiales</taxon>
        <taxon>Aspergillaceae</taxon>
        <taxon>Penicillium</taxon>
    </lineage>
</organism>
<feature type="signal peptide" evidence="2">
    <location>
        <begin position="1"/>
        <end position="19"/>
    </location>
</feature>
<dbReference type="AlphaFoldDB" id="A0AAD6CYL2"/>
<feature type="chain" id="PRO_5042294070" evidence="2">
    <location>
        <begin position="20"/>
        <end position="106"/>
    </location>
</feature>
<evidence type="ECO:0000313" key="4">
    <source>
        <dbReference type="Proteomes" id="UP001220324"/>
    </source>
</evidence>
<sequence>MHFYPFILVSVFAAAATTALPLHNNSPTGISPRQDSSCAAAKSSEEAARKKLYAAKSAFVNSSSSNAKQAQVQLAMSRQEYALARSDVVSVVILLELEDAYKAKTK</sequence>
<name>A0AAD6CYL2_9EURO</name>
<accession>A0AAD6CYL2</accession>
<reference evidence="3 4" key="1">
    <citation type="journal article" date="2023" name="IMA Fungus">
        <title>Comparative genomic study of the Penicillium genus elucidates a diverse pangenome and 15 lateral gene transfer events.</title>
        <authorList>
            <person name="Petersen C."/>
            <person name="Sorensen T."/>
            <person name="Nielsen M.R."/>
            <person name="Sondergaard T.E."/>
            <person name="Sorensen J.L."/>
            <person name="Fitzpatrick D.A."/>
            <person name="Frisvad J.C."/>
            <person name="Nielsen K.L."/>
        </authorList>
    </citation>
    <scope>NUCLEOTIDE SEQUENCE [LARGE SCALE GENOMIC DNA]</scope>
    <source>
        <strain evidence="3 4">IBT 35679</strain>
    </source>
</reference>
<feature type="compositionally biased region" description="Polar residues" evidence="1">
    <location>
        <begin position="23"/>
        <end position="35"/>
    </location>
</feature>
<protein>
    <submittedName>
        <fullName evidence="3">Uncharacterized protein</fullName>
    </submittedName>
</protein>
<comment type="caution">
    <text evidence="3">The sequence shown here is derived from an EMBL/GenBank/DDBJ whole genome shotgun (WGS) entry which is preliminary data.</text>
</comment>
<evidence type="ECO:0000256" key="2">
    <source>
        <dbReference type="SAM" id="SignalP"/>
    </source>
</evidence>
<dbReference type="Proteomes" id="UP001220324">
    <property type="component" value="Unassembled WGS sequence"/>
</dbReference>
<keyword evidence="4" id="KW-1185">Reference proteome</keyword>
<gene>
    <name evidence="3" type="ORF">N7494_003355</name>
</gene>
<evidence type="ECO:0000256" key="1">
    <source>
        <dbReference type="SAM" id="MobiDB-lite"/>
    </source>
</evidence>